<dbReference type="EMBL" id="GBXM01039169">
    <property type="protein sequence ID" value="JAH69408.1"/>
    <property type="molecule type" value="Transcribed_RNA"/>
</dbReference>
<sequence length="32" mass="3736">MPLFSHFTSTNLLWHLSKHGKNAFCLISIYKT</sequence>
<name>A0A0E9UWR8_ANGAN</name>
<evidence type="ECO:0000313" key="1">
    <source>
        <dbReference type="EMBL" id="JAH69408.1"/>
    </source>
</evidence>
<protein>
    <submittedName>
        <fullName evidence="1">Uncharacterized protein</fullName>
    </submittedName>
</protein>
<reference evidence="1" key="1">
    <citation type="submission" date="2014-11" db="EMBL/GenBank/DDBJ databases">
        <authorList>
            <person name="Amaro Gonzalez C."/>
        </authorList>
    </citation>
    <scope>NUCLEOTIDE SEQUENCE</scope>
</reference>
<reference evidence="1" key="2">
    <citation type="journal article" date="2015" name="Fish Shellfish Immunol.">
        <title>Early steps in the European eel (Anguilla anguilla)-Vibrio vulnificus interaction in the gills: Role of the RtxA13 toxin.</title>
        <authorList>
            <person name="Callol A."/>
            <person name="Pajuelo D."/>
            <person name="Ebbesson L."/>
            <person name="Teles M."/>
            <person name="MacKenzie S."/>
            <person name="Amaro C."/>
        </authorList>
    </citation>
    <scope>NUCLEOTIDE SEQUENCE</scope>
</reference>
<accession>A0A0E9UWR8</accession>
<organism evidence="1">
    <name type="scientific">Anguilla anguilla</name>
    <name type="common">European freshwater eel</name>
    <name type="synonym">Muraena anguilla</name>
    <dbReference type="NCBI Taxonomy" id="7936"/>
    <lineage>
        <taxon>Eukaryota</taxon>
        <taxon>Metazoa</taxon>
        <taxon>Chordata</taxon>
        <taxon>Craniata</taxon>
        <taxon>Vertebrata</taxon>
        <taxon>Euteleostomi</taxon>
        <taxon>Actinopterygii</taxon>
        <taxon>Neopterygii</taxon>
        <taxon>Teleostei</taxon>
        <taxon>Anguilliformes</taxon>
        <taxon>Anguillidae</taxon>
        <taxon>Anguilla</taxon>
    </lineage>
</organism>
<proteinExistence type="predicted"/>
<dbReference type="AlphaFoldDB" id="A0A0E9UWR8"/>